<comment type="caution">
    <text evidence="5">The sequence shown here is derived from an EMBL/GenBank/DDBJ whole genome shotgun (WGS) entry which is preliminary data.</text>
</comment>
<comment type="subcellular location">
    <subcellularLocation>
        <location evidence="1">Cell junction</location>
    </subcellularLocation>
</comment>
<name>A0AAE1EPC0_PETCI</name>
<gene>
    <name evidence="5" type="ORF">Pcinc_035584</name>
</gene>
<keyword evidence="2" id="KW-0965">Cell junction</keyword>
<sequence length="244" mass="27701">GSASPSLGRRGEYRKVSYEGQSNLQKRPSQENVSLPRAEESYAWKDFGVEKVTARSPTSALPKVQNPTVTLLQKKRDDPHTTTEGQIPGKRPEYLKPDDLGPKYKPDDKLYVIKREYESEDESGGRRFAVLGPKKVTGVGPTTSDGVPVTLKSGIKSEHQGEWYRRMFDSLHKIKDDEHIIVRYKVPKARYGGYMSEPEGYDSDVGSSRYATLDHRRPMHYYQSDPMSSSLPRECLIDLDPYSR</sequence>
<organism evidence="5 6">
    <name type="scientific">Petrolisthes cinctipes</name>
    <name type="common">Flat porcelain crab</name>
    <dbReference type="NCBI Taxonomy" id="88211"/>
    <lineage>
        <taxon>Eukaryota</taxon>
        <taxon>Metazoa</taxon>
        <taxon>Ecdysozoa</taxon>
        <taxon>Arthropoda</taxon>
        <taxon>Crustacea</taxon>
        <taxon>Multicrustacea</taxon>
        <taxon>Malacostraca</taxon>
        <taxon>Eumalacostraca</taxon>
        <taxon>Eucarida</taxon>
        <taxon>Decapoda</taxon>
        <taxon>Pleocyemata</taxon>
        <taxon>Anomura</taxon>
        <taxon>Galatheoidea</taxon>
        <taxon>Porcellanidae</taxon>
        <taxon>Petrolisthes</taxon>
    </lineage>
</organism>
<dbReference type="EMBL" id="JAWQEG010005380">
    <property type="protein sequence ID" value="KAK3858210.1"/>
    <property type="molecule type" value="Genomic_DNA"/>
</dbReference>
<evidence type="ECO:0000256" key="2">
    <source>
        <dbReference type="ARBA" id="ARBA00022949"/>
    </source>
</evidence>
<accession>A0AAE1EPC0</accession>
<feature type="region of interest" description="Disordered" evidence="3">
    <location>
        <begin position="1"/>
        <end position="37"/>
    </location>
</feature>
<evidence type="ECO:0000256" key="3">
    <source>
        <dbReference type="SAM" id="MobiDB-lite"/>
    </source>
</evidence>
<evidence type="ECO:0000313" key="6">
    <source>
        <dbReference type="Proteomes" id="UP001286313"/>
    </source>
</evidence>
<keyword evidence="6" id="KW-1185">Reference proteome</keyword>
<dbReference type="Proteomes" id="UP001286313">
    <property type="component" value="Unassembled WGS sequence"/>
</dbReference>
<evidence type="ECO:0000256" key="1">
    <source>
        <dbReference type="ARBA" id="ARBA00004282"/>
    </source>
</evidence>
<dbReference type="PROSITE" id="PS50831">
    <property type="entry name" value="SOHO"/>
    <property type="match status" value="1"/>
</dbReference>
<feature type="non-terminal residue" evidence="5">
    <location>
        <position position="1"/>
    </location>
</feature>
<feature type="compositionally biased region" description="Polar residues" evidence="3">
    <location>
        <begin position="55"/>
        <end position="71"/>
    </location>
</feature>
<dbReference type="InterPro" id="IPR003127">
    <property type="entry name" value="SoHo_dom"/>
</dbReference>
<protein>
    <recommendedName>
        <fullName evidence="4">SoHo domain-containing protein</fullName>
    </recommendedName>
</protein>
<feature type="compositionally biased region" description="Basic and acidic residues" evidence="3">
    <location>
        <begin position="90"/>
        <end position="106"/>
    </location>
</feature>
<feature type="compositionally biased region" description="Polar residues" evidence="3">
    <location>
        <begin position="19"/>
        <end position="33"/>
    </location>
</feature>
<feature type="region of interest" description="Disordered" evidence="3">
    <location>
        <begin position="54"/>
        <end position="106"/>
    </location>
</feature>
<proteinExistence type="predicted"/>
<evidence type="ECO:0000259" key="4">
    <source>
        <dbReference type="PROSITE" id="PS50831"/>
    </source>
</evidence>
<evidence type="ECO:0000313" key="5">
    <source>
        <dbReference type="EMBL" id="KAK3858210.1"/>
    </source>
</evidence>
<feature type="domain" description="SoHo" evidence="4">
    <location>
        <begin position="130"/>
        <end position="215"/>
    </location>
</feature>
<dbReference type="GO" id="GO:0070161">
    <property type="term" value="C:anchoring junction"/>
    <property type="evidence" value="ECO:0007669"/>
    <property type="project" value="UniProtKB-SubCell"/>
</dbReference>
<reference evidence="5" key="1">
    <citation type="submission" date="2023-10" db="EMBL/GenBank/DDBJ databases">
        <title>Genome assemblies of two species of porcelain crab, Petrolisthes cinctipes and Petrolisthes manimaculis (Anomura: Porcellanidae).</title>
        <authorList>
            <person name="Angst P."/>
        </authorList>
    </citation>
    <scope>NUCLEOTIDE SEQUENCE</scope>
    <source>
        <strain evidence="5">PB745_01</strain>
        <tissue evidence="5">Gill</tissue>
    </source>
</reference>
<dbReference type="AlphaFoldDB" id="A0AAE1EPC0"/>